<sequence>MPRTNYRTGTMTGQRDYQINEFETFAHERIIGGHDAAPGEFPWVAAIWAEGIFFCGGSLVSPLYVLTAAHCVHRFSNFYVIMGAHELYVRSEATRQTRNTTTVIIHEDFEPKSYKNDIALLRLSIPFFLTPWVRTIRLPSALRRKDNTLDLETATLTGWGLEQYDAPELSTVLQKLDLRLISNEYCALMFSQPDVIGNIQLCANTTKDRSPCRGDSGGALTVVEHDGRRTQIGIDSFSSGACSKGYPEVFSRVSFFVPWLRSKMGFLANVL</sequence>
<evidence type="ECO:0000256" key="1">
    <source>
        <dbReference type="ARBA" id="ARBA00023157"/>
    </source>
</evidence>
<keyword evidence="1" id="KW-1015">Disulfide bond</keyword>
<gene>
    <name evidence="5" type="primary">LOC107223836</name>
</gene>
<evidence type="ECO:0000259" key="3">
    <source>
        <dbReference type="PROSITE" id="PS50240"/>
    </source>
</evidence>
<dbReference type="SUPFAM" id="SSF50494">
    <property type="entry name" value="Trypsin-like serine proteases"/>
    <property type="match status" value="1"/>
</dbReference>
<dbReference type="PROSITE" id="PS50240">
    <property type="entry name" value="TRYPSIN_DOM"/>
    <property type="match status" value="1"/>
</dbReference>
<organism evidence="4 5">
    <name type="scientific">Neodiprion lecontei</name>
    <name type="common">Redheaded pine sawfly</name>
    <dbReference type="NCBI Taxonomy" id="441921"/>
    <lineage>
        <taxon>Eukaryota</taxon>
        <taxon>Metazoa</taxon>
        <taxon>Ecdysozoa</taxon>
        <taxon>Arthropoda</taxon>
        <taxon>Hexapoda</taxon>
        <taxon>Insecta</taxon>
        <taxon>Pterygota</taxon>
        <taxon>Neoptera</taxon>
        <taxon>Endopterygota</taxon>
        <taxon>Hymenoptera</taxon>
        <taxon>Tenthredinoidea</taxon>
        <taxon>Diprionidae</taxon>
        <taxon>Diprioninae</taxon>
        <taxon>Neodiprion</taxon>
    </lineage>
</organism>
<dbReference type="InterPro" id="IPR018114">
    <property type="entry name" value="TRYPSIN_HIS"/>
</dbReference>
<dbReference type="InterPro" id="IPR043504">
    <property type="entry name" value="Peptidase_S1_PA_chymotrypsin"/>
</dbReference>
<dbReference type="RefSeq" id="XP_046595416.1">
    <property type="nucleotide sequence ID" value="XM_046739460.1"/>
</dbReference>
<dbReference type="InterPro" id="IPR001314">
    <property type="entry name" value="Peptidase_S1A"/>
</dbReference>
<dbReference type="InterPro" id="IPR009003">
    <property type="entry name" value="Peptidase_S1_PA"/>
</dbReference>
<keyword evidence="2" id="KW-0720">Serine protease</keyword>
<keyword evidence="2" id="KW-0645">Protease</keyword>
<dbReference type="InterPro" id="IPR001254">
    <property type="entry name" value="Trypsin_dom"/>
</dbReference>
<dbReference type="CDD" id="cd00190">
    <property type="entry name" value="Tryp_SPc"/>
    <property type="match status" value="1"/>
</dbReference>
<accession>A0ABM3G574</accession>
<evidence type="ECO:0000256" key="2">
    <source>
        <dbReference type="RuleBase" id="RU363034"/>
    </source>
</evidence>
<proteinExistence type="predicted"/>
<dbReference type="PROSITE" id="PS00135">
    <property type="entry name" value="TRYPSIN_SER"/>
    <property type="match status" value="1"/>
</dbReference>
<protein>
    <submittedName>
        <fullName evidence="5">Brachyurin-like</fullName>
    </submittedName>
</protein>
<dbReference type="PRINTS" id="PR00722">
    <property type="entry name" value="CHYMOTRYPSIN"/>
</dbReference>
<dbReference type="PANTHER" id="PTHR24250">
    <property type="entry name" value="CHYMOTRYPSIN-RELATED"/>
    <property type="match status" value="1"/>
</dbReference>
<dbReference type="GeneID" id="107223836"/>
<dbReference type="PANTHER" id="PTHR24250:SF50">
    <property type="entry name" value="PEPTIDASE S1 DOMAIN-CONTAINING PROTEIN"/>
    <property type="match status" value="1"/>
</dbReference>
<dbReference type="Proteomes" id="UP000829291">
    <property type="component" value="Chromosome 1"/>
</dbReference>
<evidence type="ECO:0000313" key="4">
    <source>
        <dbReference type="Proteomes" id="UP000829291"/>
    </source>
</evidence>
<keyword evidence="2" id="KW-0378">Hydrolase</keyword>
<dbReference type="SMART" id="SM00020">
    <property type="entry name" value="Tryp_SPc"/>
    <property type="match status" value="1"/>
</dbReference>
<dbReference type="Pfam" id="PF00089">
    <property type="entry name" value="Trypsin"/>
    <property type="match status" value="1"/>
</dbReference>
<evidence type="ECO:0000313" key="5">
    <source>
        <dbReference type="RefSeq" id="XP_046595416.1"/>
    </source>
</evidence>
<reference evidence="5" key="1">
    <citation type="submission" date="2025-08" db="UniProtKB">
        <authorList>
            <consortium name="RefSeq"/>
        </authorList>
    </citation>
    <scope>IDENTIFICATION</scope>
    <source>
        <tissue evidence="5">Thorax and Abdomen</tissue>
    </source>
</reference>
<dbReference type="Gene3D" id="2.40.10.10">
    <property type="entry name" value="Trypsin-like serine proteases"/>
    <property type="match status" value="3"/>
</dbReference>
<name>A0ABM3G574_NEOLC</name>
<feature type="domain" description="Peptidase S1" evidence="3">
    <location>
        <begin position="30"/>
        <end position="265"/>
    </location>
</feature>
<dbReference type="PROSITE" id="PS00134">
    <property type="entry name" value="TRYPSIN_HIS"/>
    <property type="match status" value="1"/>
</dbReference>
<keyword evidence="4" id="KW-1185">Reference proteome</keyword>
<dbReference type="InterPro" id="IPR033116">
    <property type="entry name" value="TRYPSIN_SER"/>
</dbReference>